<gene>
    <name evidence="1" type="ORF">L1987_04275</name>
</gene>
<comment type="caution">
    <text evidence="1">The sequence shown here is derived from an EMBL/GenBank/DDBJ whole genome shotgun (WGS) entry which is preliminary data.</text>
</comment>
<name>A0ACB9KD21_9ASTR</name>
<evidence type="ECO:0000313" key="1">
    <source>
        <dbReference type="EMBL" id="KAI3830141.1"/>
    </source>
</evidence>
<evidence type="ECO:0000313" key="2">
    <source>
        <dbReference type="Proteomes" id="UP001056120"/>
    </source>
</evidence>
<proteinExistence type="predicted"/>
<accession>A0ACB9KD21</accession>
<dbReference type="Proteomes" id="UP001056120">
    <property type="component" value="Linkage Group LG01"/>
</dbReference>
<reference evidence="2" key="1">
    <citation type="journal article" date="2022" name="Mol. Ecol. Resour.">
        <title>The genomes of chicory, endive, great burdock and yacon provide insights into Asteraceae palaeo-polyploidization history and plant inulin production.</title>
        <authorList>
            <person name="Fan W."/>
            <person name="Wang S."/>
            <person name="Wang H."/>
            <person name="Wang A."/>
            <person name="Jiang F."/>
            <person name="Liu H."/>
            <person name="Zhao H."/>
            <person name="Xu D."/>
            <person name="Zhang Y."/>
        </authorList>
    </citation>
    <scope>NUCLEOTIDE SEQUENCE [LARGE SCALE GENOMIC DNA]</scope>
    <source>
        <strain evidence="2">cv. Yunnan</strain>
    </source>
</reference>
<reference evidence="1 2" key="2">
    <citation type="journal article" date="2022" name="Mol. Ecol. Resour.">
        <title>The genomes of chicory, endive, great burdock and yacon provide insights into Asteraceae paleo-polyploidization history and plant inulin production.</title>
        <authorList>
            <person name="Fan W."/>
            <person name="Wang S."/>
            <person name="Wang H."/>
            <person name="Wang A."/>
            <person name="Jiang F."/>
            <person name="Liu H."/>
            <person name="Zhao H."/>
            <person name="Xu D."/>
            <person name="Zhang Y."/>
        </authorList>
    </citation>
    <scope>NUCLEOTIDE SEQUENCE [LARGE SCALE GENOMIC DNA]</scope>
    <source>
        <strain evidence="2">cv. Yunnan</strain>
        <tissue evidence="1">Leaves</tissue>
    </source>
</reference>
<keyword evidence="2" id="KW-1185">Reference proteome</keyword>
<organism evidence="1 2">
    <name type="scientific">Smallanthus sonchifolius</name>
    <dbReference type="NCBI Taxonomy" id="185202"/>
    <lineage>
        <taxon>Eukaryota</taxon>
        <taxon>Viridiplantae</taxon>
        <taxon>Streptophyta</taxon>
        <taxon>Embryophyta</taxon>
        <taxon>Tracheophyta</taxon>
        <taxon>Spermatophyta</taxon>
        <taxon>Magnoliopsida</taxon>
        <taxon>eudicotyledons</taxon>
        <taxon>Gunneridae</taxon>
        <taxon>Pentapetalae</taxon>
        <taxon>asterids</taxon>
        <taxon>campanulids</taxon>
        <taxon>Asterales</taxon>
        <taxon>Asteraceae</taxon>
        <taxon>Asteroideae</taxon>
        <taxon>Heliantheae alliance</taxon>
        <taxon>Millerieae</taxon>
        <taxon>Smallanthus</taxon>
    </lineage>
</organism>
<dbReference type="EMBL" id="CM042018">
    <property type="protein sequence ID" value="KAI3830141.1"/>
    <property type="molecule type" value="Genomic_DNA"/>
</dbReference>
<protein>
    <submittedName>
        <fullName evidence="1">Uncharacterized protein</fullName>
    </submittedName>
</protein>
<sequence length="203" mass="23530">MLAVITKAKGADAYLWDDCRRFLCFARQNMVCMFRHDVRMEITLLSQLSHPNIVQYYGKQSELGRGNLSVFLEYCPFRELVIQNYTRKVLSGFAYLHGRSTIHRDIKGQPVELKSKSSRLSFEIPTPEPACPTVWNPSAQMSCIPDGQASDFQGSWHLSQTGNGNNGCHFRTQMEPCWILFVSETKDQKGLSTWYLRRFYYYM</sequence>